<dbReference type="EMBL" id="JABKKF010000002">
    <property type="protein sequence ID" value="NPD91246.1"/>
    <property type="molecule type" value="Genomic_DNA"/>
</dbReference>
<keyword evidence="4" id="KW-1185">Reference proteome</keyword>
<proteinExistence type="predicted"/>
<dbReference type="Pfam" id="PF14121">
    <property type="entry name" value="Porin_10"/>
    <property type="match status" value="1"/>
</dbReference>
<feature type="region of interest" description="Disordered" evidence="1">
    <location>
        <begin position="296"/>
        <end position="351"/>
    </location>
</feature>
<evidence type="ECO:0000256" key="1">
    <source>
        <dbReference type="SAM" id="MobiDB-lite"/>
    </source>
</evidence>
<reference evidence="3 4" key="1">
    <citation type="submission" date="2020-05" db="EMBL/GenBank/DDBJ databases">
        <title>Distinct polysaccharide utilization as determinants for interspecies competition between intestinal Prevotella spp.</title>
        <authorList>
            <person name="Galvez E.J.C."/>
            <person name="Iljazovic A."/>
            <person name="Strowig T."/>
        </authorList>
    </citation>
    <scope>NUCLEOTIDE SEQUENCE [LARGE SCALE GENOMIC DNA]</scope>
    <source>
        <strain evidence="3 4">PMUR</strain>
    </source>
</reference>
<dbReference type="RefSeq" id="WP_172273414.1">
    <property type="nucleotide sequence ID" value="NZ_CASGMU010000002.1"/>
</dbReference>
<organism evidence="3 4">
    <name type="scientific">Xylanibacter muris</name>
    <dbReference type="NCBI Taxonomy" id="2736290"/>
    <lineage>
        <taxon>Bacteria</taxon>
        <taxon>Pseudomonadati</taxon>
        <taxon>Bacteroidota</taxon>
        <taxon>Bacteroidia</taxon>
        <taxon>Bacteroidales</taxon>
        <taxon>Prevotellaceae</taxon>
        <taxon>Xylanibacter</taxon>
    </lineage>
</organism>
<protein>
    <submittedName>
        <fullName evidence="3">Porin</fullName>
    </submittedName>
</protein>
<sequence>MKRLFWIVILLNASLCLCHAQVFNEMNEDGQIRQRSENRNFNKHNNDTTQRKEIPRGIYVWTVDRKFGDIRPATVDTLPHLFQNTIFNTGIYGEYNTTGNNYTARENRIVIDRPLAEQFIFTQPYSFVIKSPDALHFTNTLSPITNISYDNCGNKTNGEDHINAKFAVNAGKRLGFGFDLNYLYARGYYDNQSTSHFGATFYASYLGDKYKMHSVFSTYHQKVAENGGITDDNYITHPESFDDSYSENEIPTVLHRNWNRNDNMHLFLTHRYSVGFYRRVKMSDEEIKARQFAMESKKENEARKAAMEDGERNSRIADKRGNAAGTDFGRPAGRPENARIAGDEPEPGGQQVDTTRIKVESAEAMDSMLMAKAVQDSIYATMKDEFVPVTSFIHTLDVNKYNRIYQAYESPENYYADTYYNSIADRVYSGDSIYDQTRHLSVRNIFGIALLEGFNKWAKSGLKVFASHELRKFDMPDYISDKRDVTALHGWTENSVSIGGQLQKTGGETFHYNAMAETWIAGEDAGQLKADFSADVNFRFLGDTVTLAAKAYFYRLNPTFYQRNYHSKHIWWDNGGMSKETRTRIEGLFSYRKTRTSLRVAVEEIQNYTYFGMSYNATSEGRTEMSAGVHQCSSNINLLTAQLRQDFRLGPLNWENVVTYQNTSRQDVLPVPDLNVFSNLYLKFKIVKELSVELGGSVTFFTKYDAPDFCPQLNQFAVQQNPDSRVSLGGYPFVDVYANMHLKRTRFFIMYSHVNGGSGNRMYFLVPHYPQNGSVMRFGLSWNFFN</sequence>
<dbReference type="Proteomes" id="UP000714420">
    <property type="component" value="Unassembled WGS sequence"/>
</dbReference>
<name>A0ABX2AJE0_9BACT</name>
<evidence type="ECO:0000256" key="2">
    <source>
        <dbReference type="SAM" id="SignalP"/>
    </source>
</evidence>
<gene>
    <name evidence="3" type="ORF">HPS56_02580</name>
</gene>
<evidence type="ECO:0000313" key="4">
    <source>
        <dbReference type="Proteomes" id="UP000714420"/>
    </source>
</evidence>
<keyword evidence="2" id="KW-0732">Signal</keyword>
<feature type="compositionally biased region" description="Basic and acidic residues" evidence="1">
    <location>
        <begin position="296"/>
        <end position="321"/>
    </location>
</feature>
<accession>A0ABX2AJE0</accession>
<comment type="caution">
    <text evidence="3">The sequence shown here is derived from an EMBL/GenBank/DDBJ whole genome shotgun (WGS) entry which is preliminary data.</text>
</comment>
<feature type="chain" id="PRO_5047151018" evidence="2">
    <location>
        <begin position="21"/>
        <end position="786"/>
    </location>
</feature>
<evidence type="ECO:0000313" key="3">
    <source>
        <dbReference type="EMBL" id="NPD91246.1"/>
    </source>
</evidence>
<dbReference type="InterPro" id="IPR025631">
    <property type="entry name" value="Porin_10"/>
</dbReference>
<feature type="signal peptide" evidence="2">
    <location>
        <begin position="1"/>
        <end position="20"/>
    </location>
</feature>